<evidence type="ECO:0008006" key="2">
    <source>
        <dbReference type="Google" id="ProtNLM"/>
    </source>
</evidence>
<dbReference type="AlphaFoldDB" id="A0A381WQA6"/>
<name>A0A381WQA6_9ZZZZ</name>
<protein>
    <recommendedName>
        <fullName evidence="2">TonB-dependent receptor plug domain-containing protein</fullName>
    </recommendedName>
</protein>
<accession>A0A381WQA6</accession>
<proteinExistence type="predicted"/>
<evidence type="ECO:0000313" key="1">
    <source>
        <dbReference type="EMBL" id="SVA54660.1"/>
    </source>
</evidence>
<organism evidence="1">
    <name type="scientific">marine metagenome</name>
    <dbReference type="NCBI Taxonomy" id="408172"/>
    <lineage>
        <taxon>unclassified sequences</taxon>
        <taxon>metagenomes</taxon>
        <taxon>ecological metagenomes</taxon>
    </lineage>
</organism>
<dbReference type="EMBL" id="UINC01012527">
    <property type="protein sequence ID" value="SVA54660.1"/>
    <property type="molecule type" value="Genomic_DNA"/>
</dbReference>
<gene>
    <name evidence="1" type="ORF">METZ01_LOCUS107514</name>
</gene>
<sequence>MLKLIKLSIGISTALVIVLSQQIVIAQPLIEEILVTARQREESLRDVPASITVLTDSQLER</sequence>
<reference evidence="1" key="1">
    <citation type="submission" date="2018-05" db="EMBL/GenBank/DDBJ databases">
        <authorList>
            <person name="Lanie J.A."/>
            <person name="Ng W.-L."/>
            <person name="Kazmierczak K.M."/>
            <person name="Andrzejewski T.M."/>
            <person name="Davidsen T.M."/>
            <person name="Wayne K.J."/>
            <person name="Tettelin H."/>
            <person name="Glass J.I."/>
            <person name="Rusch D."/>
            <person name="Podicherti R."/>
            <person name="Tsui H.-C.T."/>
            <person name="Winkler M.E."/>
        </authorList>
    </citation>
    <scope>NUCLEOTIDE SEQUENCE</scope>
</reference>
<dbReference type="SUPFAM" id="SSF56935">
    <property type="entry name" value="Porins"/>
    <property type="match status" value="1"/>
</dbReference>
<feature type="non-terminal residue" evidence="1">
    <location>
        <position position="61"/>
    </location>
</feature>